<evidence type="ECO:0000256" key="6">
    <source>
        <dbReference type="ARBA" id="ARBA00022538"/>
    </source>
</evidence>
<accession>A0ABD5TTD6</accession>
<keyword evidence="8" id="KW-0630">Potassium</keyword>
<comment type="similarity">
    <text evidence="2">Belongs to the TrkH potassium transport family.</text>
</comment>
<evidence type="ECO:0000256" key="11">
    <source>
        <dbReference type="ARBA" id="ARBA00023136"/>
    </source>
</evidence>
<feature type="transmembrane region" description="Helical" evidence="12">
    <location>
        <begin position="47"/>
        <end position="66"/>
    </location>
</feature>
<name>A0ABD5TTD6_9EURY</name>
<evidence type="ECO:0000256" key="5">
    <source>
        <dbReference type="ARBA" id="ARBA00022519"/>
    </source>
</evidence>
<evidence type="ECO:0000313" key="13">
    <source>
        <dbReference type="EMBL" id="MFC6823779.1"/>
    </source>
</evidence>
<dbReference type="GO" id="GO:0005886">
    <property type="term" value="C:plasma membrane"/>
    <property type="evidence" value="ECO:0007669"/>
    <property type="project" value="UniProtKB-SubCell"/>
</dbReference>
<organism evidence="13 14">
    <name type="scientific">Halopelagius fulvigenes</name>
    <dbReference type="NCBI Taxonomy" id="1198324"/>
    <lineage>
        <taxon>Archaea</taxon>
        <taxon>Methanobacteriati</taxon>
        <taxon>Methanobacteriota</taxon>
        <taxon>Stenosarchaea group</taxon>
        <taxon>Halobacteria</taxon>
        <taxon>Halobacteriales</taxon>
        <taxon>Haloferacaceae</taxon>
    </lineage>
</organism>
<feature type="transmembrane region" description="Helical" evidence="12">
    <location>
        <begin position="455"/>
        <end position="478"/>
    </location>
</feature>
<feature type="transmembrane region" description="Helical" evidence="12">
    <location>
        <begin position="423"/>
        <end position="443"/>
    </location>
</feature>
<evidence type="ECO:0000256" key="10">
    <source>
        <dbReference type="ARBA" id="ARBA00023065"/>
    </source>
</evidence>
<evidence type="ECO:0000256" key="1">
    <source>
        <dbReference type="ARBA" id="ARBA00004429"/>
    </source>
</evidence>
<sequence length="517" mass="56145">MSASTFDLDIYVDWRSSFSFLGTILKVLALGPLFPALVALYYGEDLLPFLVAAAAMAVTGVGLERLRTDRDLGNREALLMVSVTWLVVPLFGTIPYLVAGQGTVAHPVNALFESMSGFTTTGATVLGEISVEQHSRSIMMWRQLTQWIGGMGILVLMVAILSELSVGGAQIISEEAPGFSLEKLTPRIQETARTLWKIYLGFTIAAALVYYGLHLAGLAPNMDLYNAIAHALTTLPTGGFSPKARSVEAFTPIVQWAVMPFMIVAGTNFALFWYVLQGEPKRLTDNPEFRSYLLAIGVVGLLISVLLGSGVGLATVPSNIGPLVGDVENSLRQGLFQTIAIVTTTGYASMDFNTWSQPTQLVLLFAMFLGGSAGSAAGSIKIVRWYIVYRAMGRQLFTTVHPTAVRPLRMSDSVIDEETVRDIFIFVLLFVSLFVFSTIVIYLDAVRTGLGISALEAMSVAIATLGNIGPGFGIVGPMNSFLPFSNLAKLYMVFLMWIGRLEIISVLVVFTPAYWRR</sequence>
<evidence type="ECO:0000256" key="12">
    <source>
        <dbReference type="SAM" id="Phobius"/>
    </source>
</evidence>
<keyword evidence="7 12" id="KW-0812">Transmembrane</keyword>
<dbReference type="PIRSF" id="PIRSF006247">
    <property type="entry name" value="TrkH"/>
    <property type="match status" value="1"/>
</dbReference>
<keyword evidence="3" id="KW-0813">Transport</keyword>
<keyword evidence="9 12" id="KW-1133">Transmembrane helix</keyword>
<feature type="transmembrane region" description="Helical" evidence="12">
    <location>
        <begin position="292"/>
        <end position="314"/>
    </location>
</feature>
<feature type="transmembrane region" description="Helical" evidence="12">
    <location>
        <begin position="362"/>
        <end position="387"/>
    </location>
</feature>
<keyword evidence="10" id="KW-0406">Ion transport</keyword>
<feature type="transmembrane region" description="Helical" evidence="12">
    <location>
        <begin position="253"/>
        <end position="276"/>
    </location>
</feature>
<evidence type="ECO:0000313" key="14">
    <source>
        <dbReference type="Proteomes" id="UP001596408"/>
    </source>
</evidence>
<dbReference type="Proteomes" id="UP001596408">
    <property type="component" value="Unassembled WGS sequence"/>
</dbReference>
<feature type="transmembrane region" description="Helical" evidence="12">
    <location>
        <begin position="194"/>
        <end position="213"/>
    </location>
</feature>
<reference evidence="13 14" key="1">
    <citation type="journal article" date="2019" name="Int. J. Syst. Evol. Microbiol.">
        <title>The Global Catalogue of Microorganisms (GCM) 10K type strain sequencing project: providing services to taxonomists for standard genome sequencing and annotation.</title>
        <authorList>
            <consortium name="The Broad Institute Genomics Platform"/>
            <consortium name="The Broad Institute Genome Sequencing Center for Infectious Disease"/>
            <person name="Wu L."/>
            <person name="Ma J."/>
        </authorList>
    </citation>
    <scope>NUCLEOTIDE SEQUENCE [LARGE SCALE GENOMIC DNA]</scope>
    <source>
        <strain evidence="13 14">YIM 94188</strain>
    </source>
</reference>
<protein>
    <submittedName>
        <fullName evidence="13">TrkH family potassium uptake protein</fullName>
    </submittedName>
</protein>
<dbReference type="PANTHER" id="PTHR32024:SF2">
    <property type="entry name" value="TRK SYSTEM POTASSIUM UPTAKE PROTEIN TRKG-RELATED"/>
    <property type="match status" value="1"/>
</dbReference>
<keyword evidence="11 12" id="KW-0472">Membrane</keyword>
<dbReference type="Pfam" id="PF02386">
    <property type="entry name" value="TrkH"/>
    <property type="match status" value="1"/>
</dbReference>
<dbReference type="RefSeq" id="WP_379692269.1">
    <property type="nucleotide sequence ID" value="NZ_JBHSXH010000005.1"/>
</dbReference>
<evidence type="ECO:0000256" key="2">
    <source>
        <dbReference type="ARBA" id="ARBA00009137"/>
    </source>
</evidence>
<keyword evidence="14" id="KW-1185">Reference proteome</keyword>
<feature type="transmembrane region" description="Helical" evidence="12">
    <location>
        <begin position="147"/>
        <end position="173"/>
    </location>
</feature>
<dbReference type="GO" id="GO:0006813">
    <property type="term" value="P:potassium ion transport"/>
    <property type="evidence" value="ECO:0007669"/>
    <property type="project" value="UniProtKB-KW"/>
</dbReference>
<keyword evidence="4" id="KW-1003">Cell membrane</keyword>
<evidence type="ECO:0000256" key="3">
    <source>
        <dbReference type="ARBA" id="ARBA00022448"/>
    </source>
</evidence>
<feature type="transmembrane region" description="Helical" evidence="12">
    <location>
        <begin position="490"/>
        <end position="515"/>
    </location>
</feature>
<keyword evidence="5" id="KW-0997">Cell inner membrane</keyword>
<feature type="transmembrane region" description="Helical" evidence="12">
    <location>
        <begin position="20"/>
        <end position="41"/>
    </location>
</feature>
<keyword evidence="6" id="KW-0633">Potassium transport</keyword>
<gene>
    <name evidence="13" type="ORF">ACFQEV_02030</name>
</gene>
<dbReference type="InterPro" id="IPR004772">
    <property type="entry name" value="TrkH"/>
</dbReference>
<dbReference type="PANTHER" id="PTHR32024">
    <property type="entry name" value="TRK SYSTEM POTASSIUM UPTAKE PROTEIN TRKG-RELATED"/>
    <property type="match status" value="1"/>
</dbReference>
<comment type="caution">
    <text evidence="13">The sequence shown here is derived from an EMBL/GenBank/DDBJ whole genome shotgun (WGS) entry which is preliminary data.</text>
</comment>
<dbReference type="AlphaFoldDB" id="A0ABD5TTD6"/>
<evidence type="ECO:0000256" key="8">
    <source>
        <dbReference type="ARBA" id="ARBA00022958"/>
    </source>
</evidence>
<evidence type="ECO:0000256" key="4">
    <source>
        <dbReference type="ARBA" id="ARBA00022475"/>
    </source>
</evidence>
<proteinExistence type="inferred from homology"/>
<dbReference type="EMBL" id="JBHSXH010000005">
    <property type="protein sequence ID" value="MFC6823779.1"/>
    <property type="molecule type" value="Genomic_DNA"/>
</dbReference>
<feature type="transmembrane region" description="Helical" evidence="12">
    <location>
        <begin position="78"/>
        <end position="98"/>
    </location>
</feature>
<comment type="subcellular location">
    <subcellularLocation>
        <location evidence="1">Cell inner membrane</location>
        <topology evidence="1">Multi-pass membrane protein</topology>
    </subcellularLocation>
</comment>
<evidence type="ECO:0000256" key="7">
    <source>
        <dbReference type="ARBA" id="ARBA00022692"/>
    </source>
</evidence>
<dbReference type="InterPro" id="IPR003445">
    <property type="entry name" value="Cat_transpt"/>
</dbReference>
<evidence type="ECO:0000256" key="9">
    <source>
        <dbReference type="ARBA" id="ARBA00022989"/>
    </source>
</evidence>